<sequence>MLGGIVPVKLLDATSKTVRLARPEKSTTVRSPTKLFDRRSMNRRLVQLRNADGSVPVRLLLASRSSSSFGILLIDSGNPPVGQLGDALVIKLAFYLVQRELQVLERLHVEEVAGKFAGELPNPGEMTPLSTLTERSRTARAGQLTHKDGIVPWKLLLLAFSDTRRGVCSQIADGNCPAKRLLDTSSTSSERPPWAVAPVATLGSSPERQLLLTSTTVTLGRKNSTSGKGPERLLLDRLRYTSAVRLPIDGEIVPPSPRPGSDRRVTSPSPPHPTPSQVQQSGDRCHSATMPSPARDAASARKDSNAFLSTSTHAAAQPQMVAAKTSTRTPETTTWQLISSSLRGMITSSLRRASLSKSNAKDA</sequence>
<proteinExistence type="predicted"/>
<feature type="region of interest" description="Disordered" evidence="1">
    <location>
        <begin position="248"/>
        <end position="332"/>
    </location>
</feature>
<dbReference type="Gramene" id="OGLUM06G27040.2">
    <property type="protein sequence ID" value="OGLUM06G27040.2"/>
    <property type="gene ID" value="OGLUM06G27040"/>
</dbReference>
<protein>
    <submittedName>
        <fullName evidence="2">Uncharacterized protein</fullName>
    </submittedName>
</protein>
<dbReference type="EnsemblPlants" id="OGLUM06G27040.2">
    <property type="protein sequence ID" value="OGLUM06G27040.2"/>
    <property type="gene ID" value="OGLUM06G27040"/>
</dbReference>
<evidence type="ECO:0000313" key="2">
    <source>
        <dbReference type="EnsemblPlants" id="OGLUM06G27040.2"/>
    </source>
</evidence>
<dbReference type="HOGENOM" id="CLU_763725_0_0_1"/>
<organism evidence="2">
    <name type="scientific">Oryza glumipatula</name>
    <dbReference type="NCBI Taxonomy" id="40148"/>
    <lineage>
        <taxon>Eukaryota</taxon>
        <taxon>Viridiplantae</taxon>
        <taxon>Streptophyta</taxon>
        <taxon>Embryophyta</taxon>
        <taxon>Tracheophyta</taxon>
        <taxon>Spermatophyta</taxon>
        <taxon>Magnoliopsida</taxon>
        <taxon>Liliopsida</taxon>
        <taxon>Poales</taxon>
        <taxon>Poaceae</taxon>
        <taxon>BOP clade</taxon>
        <taxon>Oryzoideae</taxon>
        <taxon>Oryzeae</taxon>
        <taxon>Oryzinae</taxon>
        <taxon>Oryza</taxon>
    </lineage>
</organism>
<dbReference type="AlphaFoldDB" id="A0A0E0ADN3"/>
<feature type="region of interest" description="Disordered" evidence="1">
    <location>
        <begin position="215"/>
        <end position="234"/>
    </location>
</feature>
<accession>A0A0E0ADN3</accession>
<dbReference type="Proteomes" id="UP000026961">
    <property type="component" value="Chromosome 6"/>
</dbReference>
<reference evidence="2" key="2">
    <citation type="submission" date="2018-05" db="EMBL/GenBank/DDBJ databases">
        <title>OgluRS3 (Oryza glumaepatula Reference Sequence Version 3).</title>
        <authorList>
            <person name="Zhang J."/>
            <person name="Kudrna D."/>
            <person name="Lee S."/>
            <person name="Talag J."/>
            <person name="Welchert J."/>
            <person name="Wing R.A."/>
        </authorList>
    </citation>
    <scope>NUCLEOTIDE SEQUENCE [LARGE SCALE GENOMIC DNA]</scope>
</reference>
<evidence type="ECO:0000313" key="3">
    <source>
        <dbReference type="Proteomes" id="UP000026961"/>
    </source>
</evidence>
<reference evidence="2" key="1">
    <citation type="submission" date="2015-04" db="UniProtKB">
        <authorList>
            <consortium name="EnsemblPlants"/>
        </authorList>
    </citation>
    <scope>IDENTIFICATION</scope>
</reference>
<evidence type="ECO:0000256" key="1">
    <source>
        <dbReference type="SAM" id="MobiDB-lite"/>
    </source>
</evidence>
<feature type="compositionally biased region" description="Polar residues" evidence="1">
    <location>
        <begin position="215"/>
        <end position="227"/>
    </location>
</feature>
<keyword evidence="3" id="KW-1185">Reference proteome</keyword>
<name>A0A0E0ADN3_9ORYZ</name>